<evidence type="ECO:0000256" key="6">
    <source>
        <dbReference type="SAM" id="MobiDB-lite"/>
    </source>
</evidence>
<feature type="transmembrane region" description="Helical" evidence="7">
    <location>
        <begin position="252"/>
        <end position="274"/>
    </location>
</feature>
<evidence type="ECO:0000313" key="10">
    <source>
        <dbReference type="EMBL" id="OEJ81273.1"/>
    </source>
</evidence>
<keyword evidence="11" id="KW-1185">Reference proteome</keyword>
<evidence type="ECO:0000259" key="9">
    <source>
        <dbReference type="SMART" id="SM00694"/>
    </source>
</evidence>
<dbReference type="GO" id="GO:0005778">
    <property type="term" value="C:peroxisomal membrane"/>
    <property type="evidence" value="ECO:0007669"/>
    <property type="project" value="UniProtKB-SubCell"/>
</dbReference>
<feature type="compositionally biased region" description="Low complexity" evidence="6">
    <location>
        <begin position="661"/>
        <end position="679"/>
    </location>
</feature>
<feature type="compositionally biased region" description="Polar residues" evidence="6">
    <location>
        <begin position="600"/>
        <end position="611"/>
    </location>
</feature>
<dbReference type="GO" id="GO:0007031">
    <property type="term" value="P:peroxisome organization"/>
    <property type="evidence" value="ECO:0007669"/>
    <property type="project" value="UniProtKB-ARBA"/>
</dbReference>
<dbReference type="AlphaFoldDB" id="A0A1E5R3W4"/>
<feature type="domain" description="Peroxin/Ferlin" evidence="9">
    <location>
        <begin position="500"/>
        <end position="533"/>
    </location>
</feature>
<dbReference type="SMART" id="SM00693">
    <property type="entry name" value="DysFN"/>
    <property type="match status" value="1"/>
</dbReference>
<feature type="region of interest" description="Disordered" evidence="6">
    <location>
        <begin position="620"/>
        <end position="689"/>
    </location>
</feature>
<comment type="caution">
    <text evidence="10">The sequence shown here is derived from an EMBL/GenBank/DDBJ whole genome shotgun (WGS) entry which is preliminary data.</text>
</comment>
<accession>A0A1E5R3W4</accession>
<dbReference type="Pfam" id="PF06398">
    <property type="entry name" value="Pex24p"/>
    <property type="match status" value="1"/>
</dbReference>
<name>A0A1E5R3W4_9ASCO</name>
<feature type="region of interest" description="Disordered" evidence="6">
    <location>
        <begin position="1"/>
        <end position="101"/>
    </location>
</feature>
<reference evidence="11" key="1">
    <citation type="journal article" date="2016" name="Genome Announc.">
        <title>Genome sequences of three species of Hanseniaspora isolated from spontaneous wine fermentations.</title>
        <authorList>
            <person name="Sternes P.R."/>
            <person name="Lee D."/>
            <person name="Kutyna D.R."/>
            <person name="Borneman A.R."/>
        </authorList>
    </citation>
    <scope>NUCLEOTIDE SEQUENCE [LARGE SCALE GENOMIC DNA]</scope>
    <source>
        <strain evidence="11">AWRI3578</strain>
    </source>
</reference>
<evidence type="ECO:0000256" key="5">
    <source>
        <dbReference type="ARBA" id="ARBA00023140"/>
    </source>
</evidence>
<keyword evidence="5" id="KW-0576">Peroxisome</keyword>
<organism evidence="10 11">
    <name type="scientific">Hanseniaspora opuntiae</name>
    <dbReference type="NCBI Taxonomy" id="211096"/>
    <lineage>
        <taxon>Eukaryota</taxon>
        <taxon>Fungi</taxon>
        <taxon>Dikarya</taxon>
        <taxon>Ascomycota</taxon>
        <taxon>Saccharomycotina</taxon>
        <taxon>Saccharomycetes</taxon>
        <taxon>Saccharomycodales</taxon>
        <taxon>Saccharomycodaceae</taxon>
        <taxon>Hanseniaspora</taxon>
    </lineage>
</organism>
<protein>
    <submittedName>
        <fullName evidence="10">Peroxisomal membrane protein PEX30</fullName>
    </submittedName>
</protein>
<dbReference type="SMART" id="SM00694">
    <property type="entry name" value="DysFC"/>
    <property type="match status" value="1"/>
</dbReference>
<gene>
    <name evidence="10" type="ORF">AWRI3578_g3970</name>
</gene>
<evidence type="ECO:0000256" key="1">
    <source>
        <dbReference type="ARBA" id="ARBA00004585"/>
    </source>
</evidence>
<dbReference type="InterPro" id="IPR006614">
    <property type="entry name" value="Peroxin/Ferlin"/>
</dbReference>
<dbReference type="PANTHER" id="PTHR31679">
    <property type="entry name" value="PEROXISOMAL MEMBRANE PROTEIN PEX30-RELATED"/>
    <property type="match status" value="1"/>
</dbReference>
<proteinExistence type="predicted"/>
<keyword evidence="2 7" id="KW-0812">Transmembrane</keyword>
<evidence type="ECO:0000256" key="4">
    <source>
        <dbReference type="ARBA" id="ARBA00023136"/>
    </source>
</evidence>
<keyword evidence="4 7" id="KW-0472">Membrane</keyword>
<evidence type="ECO:0000313" key="11">
    <source>
        <dbReference type="Proteomes" id="UP000095605"/>
    </source>
</evidence>
<dbReference type="InterPro" id="IPR052646">
    <property type="entry name" value="Peroxisomal_PEX28-32"/>
</dbReference>
<dbReference type="EMBL" id="LPNL01000009">
    <property type="protein sequence ID" value="OEJ81273.1"/>
    <property type="molecule type" value="Genomic_DNA"/>
</dbReference>
<comment type="subcellular location">
    <subcellularLocation>
        <location evidence="1">Peroxisome membrane</location>
        <topology evidence="1">Multi-pass membrane protein</topology>
    </subcellularLocation>
</comment>
<evidence type="ECO:0000256" key="2">
    <source>
        <dbReference type="ARBA" id="ARBA00022692"/>
    </source>
</evidence>
<dbReference type="InterPro" id="IPR010482">
    <property type="entry name" value="TECPR1-like_DysF"/>
</dbReference>
<feature type="domain" description="Peroxin/Ferlin" evidence="8">
    <location>
        <begin position="395"/>
        <end position="475"/>
    </location>
</feature>
<feature type="compositionally biased region" description="Polar residues" evidence="6">
    <location>
        <begin position="14"/>
        <end position="38"/>
    </location>
</feature>
<sequence length="689" mass="77475">MSSKEKTHSRHNSSDTNIKITISPPSKNSADPSTAETTNNKEVDAPQDEIISKNTNAEVISKKQQDDYTITKTDNGSSTINDINSGSSYNTDPSSPSSTNSVKRAVLISPGTIKLDERLGFNHRNKKIKDKPLRGVLKKKAGYSGNTLEQDEEIIVSSPLLVSTPKSVSKTLIRLYPYLIVCDRILSLVTWTSDDIWASIFMVLTYISICLYYKLVVTYLGHLLCVLLLFIYSQLDKYVGEQMEAYPTLDDIVYTVSSVSSKFDLLFSPVTVLNNDELRRLFITTLFLSPFYIVITVFFLPKEKLVLTLGVIALSYHSRYSKLARHILWRFKIVRLICVYITGLDIDGINGIKKASSYAKSSSLFATVHKKLLKSKKNGIDGEEDLSDMLKNNKPIRYTYVLYENQRRWLGKGWTNSLFAYERAPWTDEFFNEAPDTEHFKLPLTAAEGGSEGSTNSPLNATMGWRWVDKGWRLDLSNDNTIDLPKTIKPTIANPKPDEGWVYYDNTWKKPSVEDTYSKYTRRRRWVRTAELIRLIPEPAVINSIKTKTSDAATPNVANVTVQVESRYNNDQTGSLHNNPELVGSKDKVVHSGYRGLDKGSSSDQGSLVNRKVSFSGTTDVRTFDEHGNYRSQKRNSVISNNSRASEQSSDRLSNVDDIGTTDQAIQDDSSDSSVQGTTVKDAYDSQRL</sequence>
<feature type="transmembrane region" description="Helical" evidence="7">
    <location>
        <begin position="281"/>
        <end position="300"/>
    </location>
</feature>
<dbReference type="Proteomes" id="UP000095605">
    <property type="component" value="Unassembled WGS sequence"/>
</dbReference>
<feature type="compositionally biased region" description="Polar residues" evidence="6">
    <location>
        <begin position="67"/>
        <end position="83"/>
    </location>
</feature>
<keyword evidence="3 7" id="KW-1133">Transmembrane helix</keyword>
<feature type="compositionally biased region" description="Polar residues" evidence="6">
    <location>
        <begin position="635"/>
        <end position="653"/>
    </location>
</feature>
<evidence type="ECO:0000256" key="7">
    <source>
        <dbReference type="SAM" id="Phobius"/>
    </source>
</evidence>
<evidence type="ECO:0000256" key="3">
    <source>
        <dbReference type="ARBA" id="ARBA00022989"/>
    </source>
</evidence>
<feature type="region of interest" description="Disordered" evidence="6">
    <location>
        <begin position="592"/>
        <end position="611"/>
    </location>
</feature>
<dbReference type="PANTHER" id="PTHR31679:SF2">
    <property type="entry name" value="PEROXISOMAL MEMBRANE PROTEIN PEX30-RELATED"/>
    <property type="match status" value="1"/>
</dbReference>
<feature type="compositionally biased region" description="Low complexity" evidence="6">
    <location>
        <begin position="84"/>
        <end position="101"/>
    </location>
</feature>
<feature type="transmembrane region" description="Helical" evidence="7">
    <location>
        <begin position="211"/>
        <end position="232"/>
    </location>
</feature>
<evidence type="ECO:0000259" key="8">
    <source>
        <dbReference type="SMART" id="SM00693"/>
    </source>
</evidence>
<dbReference type="OrthoDB" id="5586090at2759"/>